<proteinExistence type="predicted"/>
<sequence>MSNSQGLNTDMKGIMKPGHDMKPEVGNIDHRFAAGDSFTCICAKADRAIKQFFYFFSERLRETLHLQLSPIRINPSGEDPPPHEG</sequence>
<reference evidence="2 3" key="1">
    <citation type="journal article" date="2024" name="G3 (Bethesda)">
        <title>Genome assembly of Hibiscus sabdariffa L. provides insights into metabolisms of medicinal natural products.</title>
        <authorList>
            <person name="Kim T."/>
        </authorList>
    </citation>
    <scope>NUCLEOTIDE SEQUENCE [LARGE SCALE GENOMIC DNA]</scope>
    <source>
        <strain evidence="2">TK-2024</strain>
        <tissue evidence="2">Old leaves</tissue>
    </source>
</reference>
<comment type="caution">
    <text evidence="2">The sequence shown here is derived from an EMBL/GenBank/DDBJ whole genome shotgun (WGS) entry which is preliminary data.</text>
</comment>
<accession>A0ABR1ZK54</accession>
<dbReference type="EMBL" id="JBBPBN010000971">
    <property type="protein sequence ID" value="KAK8480906.1"/>
    <property type="molecule type" value="Genomic_DNA"/>
</dbReference>
<protein>
    <submittedName>
        <fullName evidence="2">Uncharacterized protein</fullName>
    </submittedName>
</protein>
<dbReference type="Proteomes" id="UP001396334">
    <property type="component" value="Unassembled WGS sequence"/>
</dbReference>
<keyword evidence="3" id="KW-1185">Reference proteome</keyword>
<evidence type="ECO:0000313" key="3">
    <source>
        <dbReference type="Proteomes" id="UP001396334"/>
    </source>
</evidence>
<gene>
    <name evidence="2" type="ORF">V6N11_033062</name>
</gene>
<evidence type="ECO:0000256" key="1">
    <source>
        <dbReference type="SAM" id="MobiDB-lite"/>
    </source>
</evidence>
<name>A0ABR1ZK54_9ROSI</name>
<organism evidence="2 3">
    <name type="scientific">Hibiscus sabdariffa</name>
    <name type="common">roselle</name>
    <dbReference type="NCBI Taxonomy" id="183260"/>
    <lineage>
        <taxon>Eukaryota</taxon>
        <taxon>Viridiplantae</taxon>
        <taxon>Streptophyta</taxon>
        <taxon>Embryophyta</taxon>
        <taxon>Tracheophyta</taxon>
        <taxon>Spermatophyta</taxon>
        <taxon>Magnoliopsida</taxon>
        <taxon>eudicotyledons</taxon>
        <taxon>Gunneridae</taxon>
        <taxon>Pentapetalae</taxon>
        <taxon>rosids</taxon>
        <taxon>malvids</taxon>
        <taxon>Malvales</taxon>
        <taxon>Malvaceae</taxon>
        <taxon>Malvoideae</taxon>
        <taxon>Hibiscus</taxon>
    </lineage>
</organism>
<evidence type="ECO:0000313" key="2">
    <source>
        <dbReference type="EMBL" id="KAK8480906.1"/>
    </source>
</evidence>
<feature type="region of interest" description="Disordered" evidence="1">
    <location>
        <begin position="1"/>
        <end position="22"/>
    </location>
</feature>